<comment type="caution">
    <text evidence="9">The sequence shown here is derived from an EMBL/GenBank/DDBJ whole genome shotgun (WGS) entry which is preliminary data.</text>
</comment>
<dbReference type="Proteomes" id="UP000294737">
    <property type="component" value="Unassembled WGS sequence"/>
</dbReference>
<evidence type="ECO:0000256" key="6">
    <source>
        <dbReference type="ARBA" id="ARBA00023136"/>
    </source>
</evidence>
<accession>A0A4R6G652</accession>
<feature type="transmembrane region" description="Helical" evidence="7">
    <location>
        <begin position="141"/>
        <end position="163"/>
    </location>
</feature>
<keyword evidence="2" id="KW-1003">Cell membrane</keyword>
<evidence type="ECO:0000256" key="7">
    <source>
        <dbReference type="SAM" id="Phobius"/>
    </source>
</evidence>
<reference evidence="9 10" key="1">
    <citation type="submission" date="2019-03" db="EMBL/GenBank/DDBJ databases">
        <title>Genomic Encyclopedia of Type Strains, Phase IV (KMG-IV): sequencing the most valuable type-strain genomes for metagenomic binning, comparative biology and taxonomic classification.</title>
        <authorList>
            <person name="Goeker M."/>
        </authorList>
    </citation>
    <scope>NUCLEOTIDE SEQUENCE [LARGE SCALE GENOMIC DNA]</scope>
    <source>
        <strain evidence="9 10">DSM 18555</strain>
    </source>
</reference>
<dbReference type="InterPro" id="IPR000326">
    <property type="entry name" value="PAP2/HPO"/>
</dbReference>
<evidence type="ECO:0000313" key="10">
    <source>
        <dbReference type="Proteomes" id="UP000294737"/>
    </source>
</evidence>
<evidence type="ECO:0000256" key="2">
    <source>
        <dbReference type="ARBA" id="ARBA00022475"/>
    </source>
</evidence>
<gene>
    <name evidence="9" type="ORF">EV677_2026</name>
</gene>
<sequence>MTNPVRNYFTKQDGWTLRSLRGNHAYIGQIRKALLLFGVILPMIFFFSLAERINRGGFPVFEKTLLWSLRVYATPLLDHIASTISMLVTLLSVFILCYLLYQRLWRTALFWLVAIAGSAILASILKIAIQRSRPDLWITHASFGFPSGHATQSMAIAIALVILWRSSRKIPIIVAISIAAVLLVGVCRMYQGFHYPSDILAGWMLSLAWVSALALLFNTRYLIPYKTSMPPTLPA</sequence>
<feature type="transmembrane region" description="Helical" evidence="7">
    <location>
        <begin position="108"/>
        <end position="129"/>
    </location>
</feature>
<protein>
    <submittedName>
        <fullName evidence="9">Undecaprenyl-diphosphatase</fullName>
    </submittedName>
</protein>
<keyword evidence="5 7" id="KW-1133">Transmembrane helix</keyword>
<organism evidence="9 10">
    <name type="scientific">Herminiimonas fonticola</name>
    <dbReference type="NCBI Taxonomy" id="303380"/>
    <lineage>
        <taxon>Bacteria</taxon>
        <taxon>Pseudomonadati</taxon>
        <taxon>Pseudomonadota</taxon>
        <taxon>Betaproteobacteria</taxon>
        <taxon>Burkholderiales</taxon>
        <taxon>Oxalobacteraceae</taxon>
        <taxon>Herminiimonas</taxon>
    </lineage>
</organism>
<keyword evidence="3 7" id="KW-0812">Transmembrane</keyword>
<feature type="transmembrane region" description="Helical" evidence="7">
    <location>
        <begin position="170"/>
        <end position="191"/>
    </location>
</feature>
<dbReference type="Pfam" id="PF01569">
    <property type="entry name" value="PAP2"/>
    <property type="match status" value="1"/>
</dbReference>
<evidence type="ECO:0000313" key="9">
    <source>
        <dbReference type="EMBL" id="TDN89957.1"/>
    </source>
</evidence>
<dbReference type="PANTHER" id="PTHR14969">
    <property type="entry name" value="SPHINGOSINE-1-PHOSPHATE PHOSPHOHYDROLASE"/>
    <property type="match status" value="1"/>
</dbReference>
<evidence type="ECO:0000259" key="8">
    <source>
        <dbReference type="SMART" id="SM00014"/>
    </source>
</evidence>
<keyword evidence="6 7" id="KW-0472">Membrane</keyword>
<dbReference type="SMART" id="SM00014">
    <property type="entry name" value="acidPPc"/>
    <property type="match status" value="1"/>
</dbReference>
<dbReference type="PANTHER" id="PTHR14969:SF62">
    <property type="entry name" value="DECAPRENYLPHOSPHORYL-5-PHOSPHORIBOSE PHOSPHATASE RV3807C-RELATED"/>
    <property type="match status" value="1"/>
</dbReference>
<keyword evidence="4" id="KW-0378">Hydrolase</keyword>
<feature type="transmembrane region" description="Helical" evidence="7">
    <location>
        <begin position="80"/>
        <end position="101"/>
    </location>
</feature>
<dbReference type="InterPro" id="IPR036938">
    <property type="entry name" value="PAP2/HPO_sf"/>
</dbReference>
<feature type="transmembrane region" description="Helical" evidence="7">
    <location>
        <begin position="203"/>
        <end position="223"/>
    </location>
</feature>
<evidence type="ECO:0000256" key="4">
    <source>
        <dbReference type="ARBA" id="ARBA00022801"/>
    </source>
</evidence>
<dbReference type="GO" id="GO:0005886">
    <property type="term" value="C:plasma membrane"/>
    <property type="evidence" value="ECO:0007669"/>
    <property type="project" value="UniProtKB-SubCell"/>
</dbReference>
<proteinExistence type="predicted"/>
<dbReference type="SUPFAM" id="SSF48317">
    <property type="entry name" value="Acid phosphatase/Vanadium-dependent haloperoxidase"/>
    <property type="match status" value="1"/>
</dbReference>
<dbReference type="EMBL" id="SNWF01000005">
    <property type="protein sequence ID" value="TDN89957.1"/>
    <property type="molecule type" value="Genomic_DNA"/>
</dbReference>
<keyword evidence="10" id="KW-1185">Reference proteome</keyword>
<evidence type="ECO:0000256" key="5">
    <source>
        <dbReference type="ARBA" id="ARBA00022989"/>
    </source>
</evidence>
<name>A0A4R6G652_9BURK</name>
<dbReference type="GO" id="GO:0016787">
    <property type="term" value="F:hydrolase activity"/>
    <property type="evidence" value="ECO:0007669"/>
    <property type="project" value="UniProtKB-KW"/>
</dbReference>
<evidence type="ECO:0000256" key="3">
    <source>
        <dbReference type="ARBA" id="ARBA00022692"/>
    </source>
</evidence>
<dbReference type="OrthoDB" id="9780918at2"/>
<dbReference type="RefSeq" id="WP_112992035.1">
    <property type="nucleotide sequence ID" value="NZ_PTLZ01000002.1"/>
</dbReference>
<comment type="subcellular location">
    <subcellularLocation>
        <location evidence="1">Cell membrane</location>
        <topology evidence="1">Multi-pass membrane protein</topology>
    </subcellularLocation>
</comment>
<feature type="transmembrane region" description="Helical" evidence="7">
    <location>
        <begin position="33"/>
        <end position="50"/>
    </location>
</feature>
<evidence type="ECO:0000256" key="1">
    <source>
        <dbReference type="ARBA" id="ARBA00004651"/>
    </source>
</evidence>
<dbReference type="CDD" id="cd03392">
    <property type="entry name" value="PAP2_like_2"/>
    <property type="match status" value="1"/>
</dbReference>
<feature type="domain" description="Phosphatidic acid phosphatase type 2/haloperoxidase" evidence="8">
    <location>
        <begin position="108"/>
        <end position="214"/>
    </location>
</feature>
<dbReference type="AlphaFoldDB" id="A0A4R6G652"/>
<dbReference type="Gene3D" id="1.20.144.10">
    <property type="entry name" value="Phosphatidic acid phosphatase type 2/haloperoxidase"/>
    <property type="match status" value="1"/>
</dbReference>